<accession>A0A3A3GDX4</accession>
<organism evidence="8 9">
    <name type="scientific">Paenibacillus thiaminolyticus</name>
    <name type="common">Bacillus thiaminolyticus</name>
    <dbReference type="NCBI Taxonomy" id="49283"/>
    <lineage>
        <taxon>Bacteria</taxon>
        <taxon>Bacillati</taxon>
        <taxon>Bacillota</taxon>
        <taxon>Bacilli</taxon>
        <taxon>Bacillales</taxon>
        <taxon>Paenibacillaceae</taxon>
        <taxon>Paenibacillus</taxon>
    </lineage>
</organism>
<comment type="subcellular location">
    <subcellularLocation>
        <location evidence="1">Cell envelope</location>
    </subcellularLocation>
</comment>
<evidence type="ECO:0000256" key="4">
    <source>
        <dbReference type="RuleBase" id="RU003744"/>
    </source>
</evidence>
<dbReference type="AlphaFoldDB" id="A0A3A3GDX4"/>
<evidence type="ECO:0000256" key="2">
    <source>
        <dbReference type="ARBA" id="ARBA00010333"/>
    </source>
</evidence>
<dbReference type="EMBL" id="QYZD01000018">
    <property type="protein sequence ID" value="RJG22083.1"/>
    <property type="molecule type" value="Genomic_DNA"/>
</dbReference>
<evidence type="ECO:0000313" key="8">
    <source>
        <dbReference type="EMBL" id="RJG22083.1"/>
    </source>
</evidence>
<dbReference type="PROSITE" id="PS51257">
    <property type="entry name" value="PROKAR_LIPOPROTEIN"/>
    <property type="match status" value="1"/>
</dbReference>
<dbReference type="PANTHER" id="PTHR35936:SF17">
    <property type="entry name" value="ARGININE-BINDING EXTRACELLULAR PROTEIN ARTP"/>
    <property type="match status" value="1"/>
</dbReference>
<dbReference type="PANTHER" id="PTHR35936">
    <property type="entry name" value="MEMBRANE-BOUND LYTIC MUREIN TRANSGLYCOSYLASE F"/>
    <property type="match status" value="1"/>
</dbReference>
<dbReference type="GO" id="GO:0030313">
    <property type="term" value="C:cell envelope"/>
    <property type="evidence" value="ECO:0007669"/>
    <property type="project" value="UniProtKB-SubCell"/>
</dbReference>
<evidence type="ECO:0000259" key="7">
    <source>
        <dbReference type="SMART" id="SM00079"/>
    </source>
</evidence>
<proteinExistence type="inferred from homology"/>
<dbReference type="InterPro" id="IPR001320">
    <property type="entry name" value="Iontro_rcpt_C"/>
</dbReference>
<evidence type="ECO:0000256" key="3">
    <source>
        <dbReference type="ARBA" id="ARBA00022729"/>
    </source>
</evidence>
<feature type="signal peptide" evidence="5">
    <location>
        <begin position="1"/>
        <end position="19"/>
    </location>
</feature>
<dbReference type="SMART" id="SM00062">
    <property type="entry name" value="PBPb"/>
    <property type="match status" value="1"/>
</dbReference>
<dbReference type="InterPro" id="IPR001638">
    <property type="entry name" value="Solute-binding_3/MltF_N"/>
</dbReference>
<dbReference type="Proteomes" id="UP000266177">
    <property type="component" value="Unassembled WGS sequence"/>
</dbReference>
<feature type="chain" id="PRO_5038555771" evidence="5">
    <location>
        <begin position="20"/>
        <end position="259"/>
    </location>
</feature>
<dbReference type="InterPro" id="IPR018313">
    <property type="entry name" value="SBP_3_CS"/>
</dbReference>
<name>A0A3A3GDX4_PANTH</name>
<dbReference type="Pfam" id="PF00497">
    <property type="entry name" value="SBP_bac_3"/>
    <property type="match status" value="1"/>
</dbReference>
<dbReference type="RefSeq" id="WP_119794976.1">
    <property type="nucleotide sequence ID" value="NZ_QYZD01000018.1"/>
</dbReference>
<sequence>MKIVAVCSLLMAILVGCGAKGDSYDNIMSKKTLVVGVSADYPPFEFHKTINGKDEIVGFDIDLANEIAKDLGVELKIDDMKFESLIGALNTDKLDMVISGMDPTPDRAKAVDFSDPYYLAEAGVIVRAADKDKYKTPEDLKGMKIGIQKGSTFENVISQIPEAQPELLAKVSDLVLALESNRVEAVIVEKPVAKAYATNRPELELSDAVLQPASDGYVIGFRKGSPKMVEAANKTIARLKSEGKLDEFITKATQMAEEQ</sequence>
<dbReference type="SUPFAM" id="SSF53850">
    <property type="entry name" value="Periplasmic binding protein-like II"/>
    <property type="match status" value="1"/>
</dbReference>
<dbReference type="SMART" id="SM00079">
    <property type="entry name" value="PBPe"/>
    <property type="match status" value="1"/>
</dbReference>
<feature type="domain" description="Ionotropic glutamate receptor C-terminal" evidence="7">
    <location>
        <begin position="32"/>
        <end position="255"/>
    </location>
</feature>
<dbReference type="GO" id="GO:0016020">
    <property type="term" value="C:membrane"/>
    <property type="evidence" value="ECO:0007669"/>
    <property type="project" value="InterPro"/>
</dbReference>
<feature type="domain" description="Solute-binding protein family 3/N-terminal" evidence="6">
    <location>
        <begin position="32"/>
        <end position="257"/>
    </location>
</feature>
<evidence type="ECO:0000256" key="5">
    <source>
        <dbReference type="SAM" id="SignalP"/>
    </source>
</evidence>
<dbReference type="Gene3D" id="3.40.190.10">
    <property type="entry name" value="Periplasmic binding protein-like II"/>
    <property type="match status" value="2"/>
</dbReference>
<dbReference type="GO" id="GO:0015276">
    <property type="term" value="F:ligand-gated monoatomic ion channel activity"/>
    <property type="evidence" value="ECO:0007669"/>
    <property type="project" value="InterPro"/>
</dbReference>
<evidence type="ECO:0000259" key="6">
    <source>
        <dbReference type="SMART" id="SM00062"/>
    </source>
</evidence>
<protein>
    <submittedName>
        <fullName evidence="8">Amino acid ABC transporter</fullName>
    </submittedName>
</protein>
<comment type="similarity">
    <text evidence="2 4">Belongs to the bacterial solute-binding protein 3 family.</text>
</comment>
<comment type="caution">
    <text evidence="8">The sequence shown here is derived from an EMBL/GenBank/DDBJ whole genome shotgun (WGS) entry which is preliminary data.</text>
</comment>
<reference evidence="8 9" key="1">
    <citation type="submission" date="2018-09" db="EMBL/GenBank/DDBJ databases">
        <title>Paenibacillus SK2017-BO5.</title>
        <authorList>
            <person name="Piskunova J.V."/>
            <person name="Dubiley S.A."/>
            <person name="Severinov K.V."/>
        </authorList>
    </citation>
    <scope>NUCLEOTIDE SEQUENCE [LARGE SCALE GENOMIC DNA]</scope>
    <source>
        <strain evidence="8 9">BO5</strain>
    </source>
</reference>
<keyword evidence="3 5" id="KW-0732">Signal</keyword>
<dbReference type="OrthoDB" id="9774451at2"/>
<dbReference type="PROSITE" id="PS01039">
    <property type="entry name" value="SBP_BACTERIAL_3"/>
    <property type="match status" value="1"/>
</dbReference>
<gene>
    <name evidence="8" type="ORF">DQX05_18420</name>
</gene>
<evidence type="ECO:0000313" key="9">
    <source>
        <dbReference type="Proteomes" id="UP000266177"/>
    </source>
</evidence>
<evidence type="ECO:0000256" key="1">
    <source>
        <dbReference type="ARBA" id="ARBA00004196"/>
    </source>
</evidence>